<dbReference type="InterPro" id="IPR001387">
    <property type="entry name" value="Cro/C1-type_HTH"/>
</dbReference>
<accession>A0A0R2MJF6</accession>
<dbReference type="RefSeq" id="WP_057705756.1">
    <property type="nucleotide sequence ID" value="NZ_JQCL01000035.1"/>
</dbReference>
<evidence type="ECO:0000259" key="1">
    <source>
        <dbReference type="PROSITE" id="PS50943"/>
    </source>
</evidence>
<feature type="domain" description="HTH cro/C1-type" evidence="1">
    <location>
        <begin position="14"/>
        <end position="67"/>
    </location>
</feature>
<gene>
    <name evidence="2" type="ORF">IV64_GL001986</name>
</gene>
<sequence length="234" mass="27498">MSLKNSNEDIGNRIAKIRKIKKIKQSELAQKLNIPTNTLGNYERGDRTIPASFIPKVAHIFNLPSWLITDGIPENVNDYYTYEYFINANDDDWQQYYAELSATRSAEIASESADKTTKIIEYVRSLLYMNEFEEIDYILDFVKHDKTAITNKYRLEKIKGNPTDISALKYNPFEELRKENDSIKKKDYRLWFKGTIEHDLNEIVQNLDDGSNLKKSLSQILERIHKEHQEETFF</sequence>
<dbReference type="SUPFAM" id="SSF47413">
    <property type="entry name" value="lambda repressor-like DNA-binding domains"/>
    <property type="match status" value="1"/>
</dbReference>
<dbReference type="InterPro" id="IPR010982">
    <property type="entry name" value="Lambda_DNA-bd_dom_sf"/>
</dbReference>
<dbReference type="Pfam" id="PF01381">
    <property type="entry name" value="HTH_3"/>
    <property type="match status" value="1"/>
</dbReference>
<dbReference type="Gene3D" id="1.10.260.40">
    <property type="entry name" value="lambda repressor-like DNA-binding domains"/>
    <property type="match status" value="1"/>
</dbReference>
<dbReference type="EMBL" id="JQCL01000035">
    <property type="protein sequence ID" value="KRO13848.1"/>
    <property type="molecule type" value="Genomic_DNA"/>
</dbReference>
<keyword evidence="3" id="KW-1185">Reference proteome</keyword>
<name>A0A0R2MJF6_9LACO</name>
<evidence type="ECO:0000313" key="2">
    <source>
        <dbReference type="EMBL" id="KRO13848.1"/>
    </source>
</evidence>
<protein>
    <recommendedName>
        <fullName evidence="1">HTH cro/C1-type domain-containing protein</fullName>
    </recommendedName>
</protein>
<dbReference type="GO" id="GO:0003677">
    <property type="term" value="F:DNA binding"/>
    <property type="evidence" value="ECO:0007669"/>
    <property type="project" value="InterPro"/>
</dbReference>
<dbReference type="PROSITE" id="PS50943">
    <property type="entry name" value="HTH_CROC1"/>
    <property type="match status" value="1"/>
</dbReference>
<dbReference type="AlphaFoldDB" id="A0A0R2MJF6"/>
<evidence type="ECO:0000313" key="3">
    <source>
        <dbReference type="Proteomes" id="UP000051783"/>
    </source>
</evidence>
<dbReference type="SMART" id="SM00530">
    <property type="entry name" value="HTH_XRE"/>
    <property type="match status" value="1"/>
</dbReference>
<dbReference type="Proteomes" id="UP000051783">
    <property type="component" value="Unassembled WGS sequence"/>
</dbReference>
<dbReference type="OrthoDB" id="2364157at2"/>
<comment type="caution">
    <text evidence="2">The sequence shown here is derived from an EMBL/GenBank/DDBJ whole genome shotgun (WGS) entry which is preliminary data.</text>
</comment>
<dbReference type="STRING" id="942150.IV64_GL001986"/>
<organism evidence="2 3">
    <name type="scientific">Lactiplantibacillus xiangfangensis</name>
    <dbReference type="NCBI Taxonomy" id="942150"/>
    <lineage>
        <taxon>Bacteria</taxon>
        <taxon>Bacillati</taxon>
        <taxon>Bacillota</taxon>
        <taxon>Bacilli</taxon>
        <taxon>Lactobacillales</taxon>
        <taxon>Lactobacillaceae</taxon>
        <taxon>Lactiplantibacillus</taxon>
    </lineage>
</organism>
<proteinExistence type="predicted"/>
<reference evidence="2 3" key="1">
    <citation type="journal article" date="2015" name="Genome Announc.">
        <title>Expanding the biotechnology potential of lactobacilli through comparative genomics of 213 strains and associated genera.</title>
        <authorList>
            <person name="Sun Z."/>
            <person name="Harris H.M."/>
            <person name="McCann A."/>
            <person name="Guo C."/>
            <person name="Argimon S."/>
            <person name="Zhang W."/>
            <person name="Yang X."/>
            <person name="Jeffery I.B."/>
            <person name="Cooney J.C."/>
            <person name="Kagawa T.F."/>
            <person name="Liu W."/>
            <person name="Song Y."/>
            <person name="Salvetti E."/>
            <person name="Wrobel A."/>
            <person name="Rasinkangas P."/>
            <person name="Parkhill J."/>
            <person name="Rea M.C."/>
            <person name="O'Sullivan O."/>
            <person name="Ritari J."/>
            <person name="Douillard F.P."/>
            <person name="Paul Ross R."/>
            <person name="Yang R."/>
            <person name="Briner A.E."/>
            <person name="Felis G.E."/>
            <person name="de Vos W.M."/>
            <person name="Barrangou R."/>
            <person name="Klaenhammer T.R."/>
            <person name="Caufield P.W."/>
            <person name="Cui Y."/>
            <person name="Zhang H."/>
            <person name="O'Toole P.W."/>
        </authorList>
    </citation>
    <scope>NUCLEOTIDE SEQUENCE [LARGE SCALE GENOMIC DNA]</scope>
    <source>
        <strain evidence="2 3">LMG 26013</strain>
    </source>
</reference>
<dbReference type="PATRIC" id="fig|942150.3.peg.2062"/>
<dbReference type="CDD" id="cd00093">
    <property type="entry name" value="HTH_XRE"/>
    <property type="match status" value="1"/>
</dbReference>